<dbReference type="InterPro" id="IPR050872">
    <property type="entry name" value="PPR_P_subfamily"/>
</dbReference>
<sequence length="801" mass="92584">MRSQLTRSVFRRLLSNEGYFAHCPSRSAPFSRISHRNGSPTIFRAPCRRSLFGFSHKAPRQHKDPALAPGLKPMVDFAVMDKLKARPPPANDLVKAWRIFFQYKSAKRQSLDPMEARHVLMVLKHLKELDSESADCSLNIEDTRLPIKVFQDVRGMSPRDHSMQEAELVRLLFEEWQKAPQTEANRQRDLHLFIRVLTRTGNTAEARDLFEAQTFSSDPAMAPTTLQTLRLCWKSILRGFALEDNETELLATAQKTEDNKEFVYYAAKHSIMTEFYAARNDVENTKLWYSKPLVNVEGIKTSTQPDPKTLTVVLRCCIRNNESDWCNSVFRDVLETDLDKARWDIVLQWAAGVMGKGVEDVERMMKVMIRRSTDERPVMPDIVTINGLVDMAISLKDSYLAERYIALGEKFGIRPNGNTYILQMKYRADANDLRGAQEAYDLLQAEEVQNDEDLPAINTFLRALCASKLDNYNRITSITSDLDEREKSLEAETVCALTTMYLQRDEIHEMIDLLQTQSYRYTIEERSQLIKTMMDFSTDPATTTVRSWEAYTIMRQVFDETNLDQRTRMMNEYFSRGRCDMACHAFGHMRQHSMPHRRPVLETYVQCFEGIASLADRECLDMVHNMLKMDSSIEPNTKLYNALMLAYTSCDEADRALDFWDDITNSDEGPSYKSLEIVFWACGKKPFGDRKARDIWNKMRRMEIEVTRKVFAGYISALAGQGKFEEARDLIEVMERDLSLKLDVDTLGTFYNSLPGQNRKDLVEEWAKGLYPDVWKELCKLGQTTQDEGHRLFNMTREMKA</sequence>
<keyword evidence="3" id="KW-1185">Reference proteome</keyword>
<evidence type="ECO:0008006" key="4">
    <source>
        <dbReference type="Google" id="ProtNLM"/>
    </source>
</evidence>
<proteinExistence type="inferred from homology"/>
<dbReference type="InterPro" id="IPR011990">
    <property type="entry name" value="TPR-like_helical_dom_sf"/>
</dbReference>
<dbReference type="PANTHER" id="PTHR46128:SF358">
    <property type="entry name" value="TETRATRICOPEPTIDE REPEAT (TPR)-LIKE SUPERFAMILY PROTEIN"/>
    <property type="match status" value="1"/>
</dbReference>
<protein>
    <recommendedName>
        <fullName evidence="4">Complex I intermediate-associated protein 84, mitochondrial</fullName>
    </recommendedName>
</protein>
<comment type="similarity">
    <text evidence="1">Belongs to the PPR family. P subfamily.</text>
</comment>
<dbReference type="PANTHER" id="PTHR46128">
    <property type="entry name" value="MITOCHONDRIAL GROUP I INTRON SPLICING FACTOR CCM1"/>
    <property type="match status" value="1"/>
</dbReference>
<reference evidence="2 3" key="1">
    <citation type="journal article" date="2024" name="Commun. Biol.">
        <title>Comparative genomic analysis of thermophilic fungi reveals convergent evolutionary adaptations and gene losses.</title>
        <authorList>
            <person name="Steindorff A.S."/>
            <person name="Aguilar-Pontes M.V."/>
            <person name="Robinson A.J."/>
            <person name="Andreopoulos B."/>
            <person name="LaButti K."/>
            <person name="Kuo A."/>
            <person name="Mondo S."/>
            <person name="Riley R."/>
            <person name="Otillar R."/>
            <person name="Haridas S."/>
            <person name="Lipzen A."/>
            <person name="Grimwood J."/>
            <person name="Schmutz J."/>
            <person name="Clum A."/>
            <person name="Reid I.D."/>
            <person name="Moisan M.C."/>
            <person name="Butler G."/>
            <person name="Nguyen T.T.M."/>
            <person name="Dewar K."/>
            <person name="Conant G."/>
            <person name="Drula E."/>
            <person name="Henrissat B."/>
            <person name="Hansel C."/>
            <person name="Singer S."/>
            <person name="Hutchinson M.I."/>
            <person name="de Vries R.P."/>
            <person name="Natvig D.O."/>
            <person name="Powell A.J."/>
            <person name="Tsang A."/>
            <person name="Grigoriev I.V."/>
        </authorList>
    </citation>
    <scope>NUCLEOTIDE SEQUENCE [LARGE SCALE GENOMIC DNA]</scope>
    <source>
        <strain evidence="2 3">CBS 494.80</strain>
    </source>
</reference>
<dbReference type="InterPro" id="IPR002885">
    <property type="entry name" value="PPR_rpt"/>
</dbReference>
<evidence type="ECO:0000313" key="3">
    <source>
        <dbReference type="Proteomes" id="UP001595075"/>
    </source>
</evidence>
<comment type="caution">
    <text evidence="2">The sequence shown here is derived from an EMBL/GenBank/DDBJ whole genome shotgun (WGS) entry which is preliminary data.</text>
</comment>
<organism evidence="2 3">
    <name type="scientific">Oculimacula yallundae</name>
    <dbReference type="NCBI Taxonomy" id="86028"/>
    <lineage>
        <taxon>Eukaryota</taxon>
        <taxon>Fungi</taxon>
        <taxon>Dikarya</taxon>
        <taxon>Ascomycota</taxon>
        <taxon>Pezizomycotina</taxon>
        <taxon>Leotiomycetes</taxon>
        <taxon>Helotiales</taxon>
        <taxon>Ploettnerulaceae</taxon>
        <taxon>Oculimacula</taxon>
    </lineage>
</organism>
<dbReference type="EMBL" id="JAZHXI010000005">
    <property type="protein sequence ID" value="KAL2071841.1"/>
    <property type="molecule type" value="Genomic_DNA"/>
</dbReference>
<gene>
    <name evidence="2" type="ORF">VTL71DRAFT_13076</name>
</gene>
<dbReference type="Gene3D" id="1.25.40.10">
    <property type="entry name" value="Tetratricopeptide repeat domain"/>
    <property type="match status" value="2"/>
</dbReference>
<evidence type="ECO:0000313" key="2">
    <source>
        <dbReference type="EMBL" id="KAL2071841.1"/>
    </source>
</evidence>
<dbReference type="Pfam" id="PF01535">
    <property type="entry name" value="PPR"/>
    <property type="match status" value="1"/>
</dbReference>
<evidence type="ECO:0000256" key="1">
    <source>
        <dbReference type="ARBA" id="ARBA00007626"/>
    </source>
</evidence>
<dbReference type="Proteomes" id="UP001595075">
    <property type="component" value="Unassembled WGS sequence"/>
</dbReference>
<name>A0ABR4CR22_9HELO</name>
<accession>A0ABR4CR22</accession>